<gene>
    <name evidence="2" type="ORF">SAMN05421639_1082</name>
</gene>
<keyword evidence="3" id="KW-1185">Reference proteome</keyword>
<feature type="domain" description="SnoaL-like" evidence="1">
    <location>
        <begin position="8"/>
        <end position="86"/>
    </location>
</feature>
<dbReference type="Pfam" id="PF12680">
    <property type="entry name" value="SnoaL_2"/>
    <property type="match status" value="1"/>
</dbReference>
<dbReference type="AlphaFoldDB" id="A0A1N7K164"/>
<proteinExistence type="predicted"/>
<protein>
    <submittedName>
        <fullName evidence="2">SnoaL-like domain-containing protein</fullName>
    </submittedName>
</protein>
<dbReference type="InterPro" id="IPR032710">
    <property type="entry name" value="NTF2-like_dom_sf"/>
</dbReference>
<evidence type="ECO:0000313" key="3">
    <source>
        <dbReference type="Proteomes" id="UP000186373"/>
    </source>
</evidence>
<dbReference type="RefSeq" id="WP_076510322.1">
    <property type="nucleotide sequence ID" value="NZ_FTNY01000008.1"/>
</dbReference>
<dbReference type="EMBL" id="FTNY01000008">
    <property type="protein sequence ID" value="SIS55291.1"/>
    <property type="molecule type" value="Genomic_DNA"/>
</dbReference>
<evidence type="ECO:0000259" key="1">
    <source>
        <dbReference type="Pfam" id="PF12680"/>
    </source>
</evidence>
<dbReference type="InterPro" id="IPR037401">
    <property type="entry name" value="SnoaL-like"/>
</dbReference>
<name>A0A1N7K164_9FLAO</name>
<dbReference type="Gene3D" id="3.10.450.50">
    <property type="match status" value="1"/>
</dbReference>
<reference evidence="3" key="1">
    <citation type="submission" date="2017-01" db="EMBL/GenBank/DDBJ databases">
        <authorList>
            <person name="Varghese N."/>
            <person name="Submissions S."/>
        </authorList>
    </citation>
    <scope>NUCLEOTIDE SEQUENCE [LARGE SCALE GENOMIC DNA]</scope>
    <source>
        <strain evidence="3">DSM 17126</strain>
    </source>
</reference>
<accession>A0A1N7K164</accession>
<organism evidence="2 3">
    <name type="scientific">Chryseobacterium shigense</name>
    <dbReference type="NCBI Taxonomy" id="297244"/>
    <lineage>
        <taxon>Bacteria</taxon>
        <taxon>Pseudomonadati</taxon>
        <taxon>Bacteroidota</taxon>
        <taxon>Flavobacteriia</taxon>
        <taxon>Flavobacteriales</taxon>
        <taxon>Weeksellaceae</taxon>
        <taxon>Chryseobacterium group</taxon>
        <taxon>Chryseobacterium</taxon>
    </lineage>
</organism>
<dbReference type="SUPFAM" id="SSF54427">
    <property type="entry name" value="NTF2-like"/>
    <property type="match status" value="1"/>
</dbReference>
<sequence length="114" mass="13301">MNHEKFAEEWINAWNSHDLDEIMSHYASDIEVTTPMITLATGGKENTLKGKEVVRQYWKKALEKFPDLNFELIQSTAGVHSVALYYKSIMNKYAVEVMFFDDEGKINKMYAHYD</sequence>
<dbReference type="Proteomes" id="UP000186373">
    <property type="component" value="Unassembled WGS sequence"/>
</dbReference>
<evidence type="ECO:0000313" key="2">
    <source>
        <dbReference type="EMBL" id="SIS55291.1"/>
    </source>
</evidence>